<dbReference type="AlphaFoldDB" id="M4MFS0"/>
<feature type="non-terminal residue" evidence="1">
    <location>
        <position position="1"/>
    </location>
</feature>
<dbReference type="EMBL" id="JX042634">
    <property type="protein sequence ID" value="AGG56706.1"/>
    <property type="molecule type" value="mRNA"/>
</dbReference>
<evidence type="ECO:0000313" key="1">
    <source>
        <dbReference type="EMBL" id="AGG56706.1"/>
    </source>
</evidence>
<protein>
    <submittedName>
        <fullName evidence="1">Cobalamin acquisition protein 1</fullName>
    </submittedName>
</protein>
<feature type="non-terminal residue" evidence="1">
    <location>
        <position position="90"/>
    </location>
</feature>
<accession>M4MFS0</accession>
<name>M4MFS0_9EUKA</name>
<gene>
    <name evidence="1" type="primary">CBA1</name>
</gene>
<sequence length="90" mass="10062">LGSGSGPWFEQRSAEYDVVQQDFCEAVGHTDEDREPHKRVYLRKVLPQVGAEAIGSLGDCDISDIDVQWKSRASECFLLDKKQGIPDLPK</sequence>
<organism evidence="1">
    <name type="scientific">uncultured phototrophic eukaryote</name>
    <dbReference type="NCBI Taxonomy" id="172788"/>
    <lineage>
        <taxon>Eukaryota</taxon>
        <taxon>environmental samples</taxon>
    </lineage>
</organism>
<reference evidence="1" key="1">
    <citation type="journal article" date="2012" name="Proc. Natl. Acad. Sci. U.S.A.">
        <title>Influence of cobalamin scarcity on diatom molecular physiology and identification of a cobalamin acquisition protein.</title>
        <authorList>
            <person name="Bertrand E.M."/>
            <person name="Allen A.E."/>
            <person name="Dupont C.L."/>
            <person name="Norden-Krichmar T.M."/>
            <person name="Bai J."/>
            <person name="Valas R.E."/>
            <person name="Saito M.A."/>
        </authorList>
    </citation>
    <scope>NUCLEOTIDE SEQUENCE</scope>
</reference>
<proteinExistence type="evidence at transcript level"/>